<sequence length="395" mass="44319">MAGKPDYYGPPIPGNQGAKRSFPEDIPQTSQKTPKANSGGYQDEASQSTSDESVTPEIQVQTQNTEVALCGQSIRIPDSSSHHSNLEHRPQRYLSDVPGPTKTKLLDHQASSAPPPTTTPATGLASPPEQLDVQAATARAPTLYAQHAYPWGPAHPGSNQHAQSFPPYVQHVYYPTDRLHANPPANVTLATLLRYISHIDDLKVRDLLAISVVRHKDIHDMVQYEYERTTLERQSQENEDASVLSFYKEHLEVQRILYGEYDDFLNPVKQEIVHRAFGSINETIMTIPSRVRPRSNWRTKFNAFLILVWIGRGIVDGIGMLPNEIRIQMAVDSRLVEAIEHVYETMSEEEILDDGVRLMEALVDLNNDRGACFDGMDSVVKMFKEVMRQGRNVVV</sequence>
<dbReference type="OrthoDB" id="3909986at2759"/>
<dbReference type="InParanoid" id="A0A074YT12"/>
<feature type="compositionally biased region" description="Basic and acidic residues" evidence="1">
    <location>
        <begin position="80"/>
        <end position="90"/>
    </location>
</feature>
<feature type="region of interest" description="Disordered" evidence="1">
    <location>
        <begin position="1"/>
        <end position="60"/>
    </location>
</feature>
<reference evidence="2 3" key="1">
    <citation type="journal article" date="2014" name="BMC Genomics">
        <title>Genome sequencing of four Aureobasidium pullulans varieties: biotechnological potential, stress tolerance, and description of new species.</title>
        <authorList>
            <person name="Gostin Ar C."/>
            <person name="Ohm R.A."/>
            <person name="Kogej T."/>
            <person name="Sonjak S."/>
            <person name="Turk M."/>
            <person name="Zajc J."/>
            <person name="Zalar P."/>
            <person name="Grube M."/>
            <person name="Sun H."/>
            <person name="Han J."/>
            <person name="Sharma A."/>
            <person name="Chiniquy J."/>
            <person name="Ngan C.Y."/>
            <person name="Lipzen A."/>
            <person name="Barry K."/>
            <person name="Grigoriev I.V."/>
            <person name="Gunde-Cimerman N."/>
        </authorList>
    </citation>
    <scope>NUCLEOTIDE SEQUENCE [LARGE SCALE GENOMIC DNA]</scope>
    <source>
        <strain evidence="2 3">EXF-2481</strain>
    </source>
</reference>
<dbReference type="HOGENOM" id="CLU_789835_0_0_1"/>
<dbReference type="AlphaFoldDB" id="A0A074YT12"/>
<evidence type="ECO:0000313" key="3">
    <source>
        <dbReference type="Proteomes" id="UP000030641"/>
    </source>
</evidence>
<evidence type="ECO:0000256" key="1">
    <source>
        <dbReference type="SAM" id="MobiDB-lite"/>
    </source>
</evidence>
<protein>
    <submittedName>
        <fullName evidence="2">Uncharacterized protein</fullName>
    </submittedName>
</protein>
<feature type="region of interest" description="Disordered" evidence="1">
    <location>
        <begin position="76"/>
        <end position="127"/>
    </location>
</feature>
<keyword evidence="3" id="KW-1185">Reference proteome</keyword>
<dbReference type="EMBL" id="KL584749">
    <property type="protein sequence ID" value="KER00826.1"/>
    <property type="molecule type" value="Genomic_DNA"/>
</dbReference>
<organism evidence="2 3">
    <name type="scientific">Aureobasidium subglaciale (strain EXF-2481)</name>
    <name type="common">Aureobasidium pullulans var. subglaciale</name>
    <dbReference type="NCBI Taxonomy" id="1043005"/>
    <lineage>
        <taxon>Eukaryota</taxon>
        <taxon>Fungi</taxon>
        <taxon>Dikarya</taxon>
        <taxon>Ascomycota</taxon>
        <taxon>Pezizomycotina</taxon>
        <taxon>Dothideomycetes</taxon>
        <taxon>Dothideomycetidae</taxon>
        <taxon>Dothideales</taxon>
        <taxon>Saccotheciaceae</taxon>
        <taxon>Aureobasidium</taxon>
    </lineage>
</organism>
<gene>
    <name evidence="2" type="ORF">AUEXF2481DRAFT_25109</name>
</gene>
<evidence type="ECO:0000313" key="2">
    <source>
        <dbReference type="EMBL" id="KER00826.1"/>
    </source>
</evidence>
<name>A0A074YT12_AURSE</name>
<dbReference type="GeneID" id="25362908"/>
<proteinExistence type="predicted"/>
<dbReference type="RefSeq" id="XP_013349335.1">
    <property type="nucleotide sequence ID" value="XM_013493881.1"/>
</dbReference>
<accession>A0A074YT12</accession>
<feature type="compositionally biased region" description="Polar residues" evidence="1">
    <location>
        <begin position="27"/>
        <end position="60"/>
    </location>
</feature>
<dbReference type="Proteomes" id="UP000030641">
    <property type="component" value="Unassembled WGS sequence"/>
</dbReference>